<proteinExistence type="predicted"/>
<dbReference type="EMBL" id="VUJX02000005">
    <property type="protein sequence ID" value="KAL0936044.1"/>
    <property type="molecule type" value="Genomic_DNA"/>
</dbReference>
<accession>A0ACC3YVU7</accession>
<evidence type="ECO:0000313" key="1">
    <source>
        <dbReference type="EMBL" id="KAL0936044.1"/>
    </source>
</evidence>
<gene>
    <name evidence="1" type="ORF">CTRU02_208259</name>
</gene>
<sequence length="187" mass="20052">MDHGSAESAACKVSMMWNWNTIDACFLAESWQIENNGMMAASCIGVALLVVALECLRRIGKEYDGIIMKQVQRRAASLSGDSQSSEKGKISCATQLSDCASTPQILTFRASPVQQLARAFIHAVTFGVAYVVMLLAMYFNGYIIISIVIGAGLGKFLCDWLVVRIQVSGPGVGEGPKGIDETTVCCS</sequence>
<protein>
    <submittedName>
        <fullName evidence="1">Ctr copper transporter</fullName>
    </submittedName>
</protein>
<name>A0ACC3YVU7_COLTU</name>
<keyword evidence="2" id="KW-1185">Reference proteome</keyword>
<evidence type="ECO:0000313" key="2">
    <source>
        <dbReference type="Proteomes" id="UP000805649"/>
    </source>
</evidence>
<comment type="caution">
    <text evidence="1">The sequence shown here is derived from an EMBL/GenBank/DDBJ whole genome shotgun (WGS) entry which is preliminary data.</text>
</comment>
<reference evidence="1 2" key="1">
    <citation type="journal article" date="2020" name="Phytopathology">
        <title>Genome Sequence Resources of Colletotrichum truncatum, C. plurivorum, C. musicola, and C. sojae: Four Species Pathogenic to Soybean (Glycine max).</title>
        <authorList>
            <person name="Rogerio F."/>
            <person name="Boufleur T.R."/>
            <person name="Ciampi-Guillardi M."/>
            <person name="Sukno S.A."/>
            <person name="Thon M.R."/>
            <person name="Massola Junior N.S."/>
            <person name="Baroncelli R."/>
        </authorList>
    </citation>
    <scope>NUCLEOTIDE SEQUENCE [LARGE SCALE GENOMIC DNA]</scope>
    <source>
        <strain evidence="1 2">CMES1059</strain>
    </source>
</reference>
<organism evidence="1 2">
    <name type="scientific">Colletotrichum truncatum</name>
    <name type="common">Anthracnose fungus</name>
    <name type="synonym">Colletotrichum capsici</name>
    <dbReference type="NCBI Taxonomy" id="5467"/>
    <lineage>
        <taxon>Eukaryota</taxon>
        <taxon>Fungi</taxon>
        <taxon>Dikarya</taxon>
        <taxon>Ascomycota</taxon>
        <taxon>Pezizomycotina</taxon>
        <taxon>Sordariomycetes</taxon>
        <taxon>Hypocreomycetidae</taxon>
        <taxon>Glomerellales</taxon>
        <taxon>Glomerellaceae</taxon>
        <taxon>Colletotrichum</taxon>
        <taxon>Colletotrichum truncatum species complex</taxon>
    </lineage>
</organism>
<dbReference type="Proteomes" id="UP000805649">
    <property type="component" value="Unassembled WGS sequence"/>
</dbReference>